<proteinExistence type="inferred from homology"/>
<evidence type="ECO:0000256" key="12">
    <source>
        <dbReference type="HAMAP-Rule" id="MF_00303"/>
    </source>
</evidence>
<dbReference type="GO" id="GO:0003755">
    <property type="term" value="F:peptidyl-prolyl cis-trans isomerase activity"/>
    <property type="evidence" value="ECO:0007669"/>
    <property type="project" value="UniProtKB-EC"/>
</dbReference>
<dbReference type="SUPFAM" id="SSF109998">
    <property type="entry name" value="Triger factor/SurA peptide-binding domain-like"/>
    <property type="match status" value="1"/>
</dbReference>
<evidence type="ECO:0000256" key="7">
    <source>
        <dbReference type="ARBA" id="ARBA00023186"/>
    </source>
</evidence>
<dbReference type="InterPro" id="IPR008881">
    <property type="entry name" value="Trigger_fac_ribosome-bd_bac"/>
</dbReference>
<dbReference type="Gene3D" id="1.10.3120.10">
    <property type="entry name" value="Trigger factor, C-terminal domain"/>
    <property type="match status" value="1"/>
</dbReference>
<dbReference type="RefSeq" id="WP_023439364.1">
    <property type="nucleotide sequence ID" value="NZ_CASHSW010000027.1"/>
</dbReference>
<dbReference type="Proteomes" id="UP000290273">
    <property type="component" value="Unassembled WGS sequence"/>
</dbReference>
<dbReference type="SUPFAM" id="SSF54534">
    <property type="entry name" value="FKBP-like"/>
    <property type="match status" value="1"/>
</dbReference>
<evidence type="ECO:0000256" key="8">
    <source>
        <dbReference type="ARBA" id="ARBA00023235"/>
    </source>
</evidence>
<evidence type="ECO:0000256" key="15">
    <source>
        <dbReference type="SAM" id="Coils"/>
    </source>
</evidence>
<dbReference type="HAMAP" id="MF_00303">
    <property type="entry name" value="Trigger_factor_Tig"/>
    <property type="match status" value="1"/>
</dbReference>
<evidence type="ECO:0000256" key="2">
    <source>
        <dbReference type="ARBA" id="ARBA00005464"/>
    </source>
</evidence>
<evidence type="ECO:0000256" key="11">
    <source>
        <dbReference type="ARBA" id="ARBA00029986"/>
    </source>
</evidence>
<dbReference type="Gene3D" id="3.10.50.40">
    <property type="match status" value="1"/>
</dbReference>
<dbReference type="PIRSF" id="PIRSF003095">
    <property type="entry name" value="Trigger_factor"/>
    <property type="match status" value="1"/>
</dbReference>
<dbReference type="InterPro" id="IPR037041">
    <property type="entry name" value="Trigger_fac_C_sf"/>
</dbReference>
<comment type="domain">
    <text evidence="12">Consists of 3 domains; the N-terminus binds the ribosome, the middle domain has PPIase activity, while the C-terminus has intrinsic chaperone activity on its own.</text>
</comment>
<dbReference type="NCBIfam" id="TIGR00115">
    <property type="entry name" value="tig"/>
    <property type="match status" value="1"/>
</dbReference>
<protein>
    <recommendedName>
        <fullName evidence="4 12">Trigger factor</fullName>
        <shortName evidence="12">TF</shortName>
        <ecNumber evidence="3 12">5.2.1.8</ecNumber>
    </recommendedName>
    <alternativeName>
        <fullName evidence="11 12">PPIase</fullName>
    </alternativeName>
</protein>
<evidence type="ECO:0000256" key="4">
    <source>
        <dbReference type="ARBA" id="ARBA00016902"/>
    </source>
</evidence>
<keyword evidence="6 12" id="KW-0697">Rotamase</keyword>
<evidence type="ECO:0000256" key="13">
    <source>
        <dbReference type="PROSITE-ProRule" id="PRU00277"/>
    </source>
</evidence>
<evidence type="ECO:0000313" key="18">
    <source>
        <dbReference type="Proteomes" id="UP000290273"/>
    </source>
</evidence>
<sequence>MKVSMEKIENNVVKLEVTVEAKKFNEAMKKSYAKNVKKFNVPGFRKGKAPMSIIKSYYGETVFYEDAINICCDDTYPKALEEKEIKPVDYPQIDIVEIGEGKDFVYTAQVTVMPEVELGEYKGLEAKKVSYDVKDEDVENTLKEMQQRNARIQTKEDEEAIEKGNIAVIDFKGYVDEVPFEGGEGYDYSLEIGSGTFIDNFEDQLIGAKKGEEKEIKVKFPEEYGSEELNGKEAKFQVTIKEIKVKELPAIDDEFVKEVSEFDTLDELKEDIKAKIKEGNDKRAKAEYEEVVINLACENAKVDIPEVMVENEINNMLKDLEMKLRYQGIDLETYYQYTNSTEEKVREYMKEAATKRVKTDLVLAEVAKAEKLEATDEEIMDRAKEMAKQYGSGELEKTAKLLADSQNALLKADVINEKVVKLIVDNSKEIE</sequence>
<dbReference type="Pfam" id="PF05698">
    <property type="entry name" value="Trigger_C"/>
    <property type="match status" value="1"/>
</dbReference>
<keyword evidence="5 12" id="KW-0132">Cell division</keyword>
<evidence type="ECO:0000256" key="5">
    <source>
        <dbReference type="ARBA" id="ARBA00022618"/>
    </source>
</evidence>
<keyword evidence="9 12" id="KW-0131">Cell cycle</keyword>
<evidence type="ECO:0000256" key="9">
    <source>
        <dbReference type="ARBA" id="ARBA00023306"/>
    </source>
</evidence>
<evidence type="ECO:0000259" key="16">
    <source>
        <dbReference type="PROSITE" id="PS50059"/>
    </source>
</evidence>
<dbReference type="Gene3D" id="3.30.70.1050">
    <property type="entry name" value="Trigger factor ribosome-binding domain"/>
    <property type="match status" value="1"/>
</dbReference>
<dbReference type="InterPro" id="IPR027304">
    <property type="entry name" value="Trigger_fact/SurA_dom_sf"/>
</dbReference>
<dbReference type="PROSITE" id="PS50059">
    <property type="entry name" value="FKBP_PPIASE"/>
    <property type="match status" value="1"/>
</dbReference>
<evidence type="ECO:0000313" key="17">
    <source>
        <dbReference type="EMBL" id="RXI57389.1"/>
    </source>
</evidence>
<dbReference type="PANTHER" id="PTHR30560:SF3">
    <property type="entry name" value="TRIGGER FACTOR-LIKE PROTEIN TIG, CHLOROPLASTIC"/>
    <property type="match status" value="1"/>
</dbReference>
<organism evidence="17 18">
    <name type="scientific">Clostridium tetani</name>
    <dbReference type="NCBI Taxonomy" id="1513"/>
    <lineage>
        <taxon>Bacteria</taxon>
        <taxon>Bacillati</taxon>
        <taxon>Bacillota</taxon>
        <taxon>Clostridia</taxon>
        <taxon>Eubacteriales</taxon>
        <taxon>Clostridiaceae</taxon>
        <taxon>Clostridium</taxon>
    </lineage>
</organism>
<comment type="subcellular location">
    <subcellularLocation>
        <location evidence="12">Cytoplasm</location>
    </subcellularLocation>
    <text evidence="12">About half TF is bound to the ribosome near the polypeptide exit tunnel while the other half is free in the cytoplasm.</text>
</comment>
<evidence type="ECO:0000256" key="14">
    <source>
        <dbReference type="RuleBase" id="RU003914"/>
    </source>
</evidence>
<dbReference type="InterPro" id="IPR008880">
    <property type="entry name" value="Trigger_fac_C"/>
</dbReference>
<comment type="catalytic activity">
    <reaction evidence="1 12 13">
        <text>[protein]-peptidylproline (omega=180) = [protein]-peptidylproline (omega=0)</text>
        <dbReference type="Rhea" id="RHEA:16237"/>
        <dbReference type="Rhea" id="RHEA-COMP:10747"/>
        <dbReference type="Rhea" id="RHEA-COMP:10748"/>
        <dbReference type="ChEBI" id="CHEBI:83833"/>
        <dbReference type="ChEBI" id="CHEBI:83834"/>
        <dbReference type="EC" id="5.2.1.8"/>
    </reaction>
</comment>
<evidence type="ECO:0000256" key="1">
    <source>
        <dbReference type="ARBA" id="ARBA00000971"/>
    </source>
</evidence>
<keyword evidence="12" id="KW-0963">Cytoplasm</keyword>
<keyword evidence="8 12" id="KW-0413">Isomerase</keyword>
<dbReference type="InterPro" id="IPR001179">
    <property type="entry name" value="PPIase_FKBP_dom"/>
</dbReference>
<dbReference type="SUPFAM" id="SSF102735">
    <property type="entry name" value="Trigger factor ribosome-binding domain"/>
    <property type="match status" value="1"/>
</dbReference>
<dbReference type="PANTHER" id="PTHR30560">
    <property type="entry name" value="TRIGGER FACTOR CHAPERONE AND PEPTIDYL-PROLYL CIS/TRANS ISOMERASE"/>
    <property type="match status" value="1"/>
</dbReference>
<accession>A0ABY0EQM5</accession>
<keyword evidence="15" id="KW-0175">Coiled coil</keyword>
<evidence type="ECO:0000256" key="10">
    <source>
        <dbReference type="ARBA" id="ARBA00024849"/>
    </source>
</evidence>
<dbReference type="InterPro" id="IPR005215">
    <property type="entry name" value="Trig_fac"/>
</dbReference>
<reference evidence="17 18" key="1">
    <citation type="submission" date="2018-06" db="EMBL/GenBank/DDBJ databases">
        <title>Genome conservation of Clostridium tetani.</title>
        <authorList>
            <person name="Bruggemann H."/>
            <person name="Popoff M.R."/>
        </authorList>
    </citation>
    <scope>NUCLEOTIDE SEQUENCE [LARGE SCALE GENOMIC DNA]</scope>
    <source>
        <strain evidence="17 18">63.05</strain>
    </source>
</reference>
<dbReference type="Pfam" id="PF00254">
    <property type="entry name" value="FKBP_C"/>
    <property type="match status" value="1"/>
</dbReference>
<evidence type="ECO:0000256" key="6">
    <source>
        <dbReference type="ARBA" id="ARBA00023110"/>
    </source>
</evidence>
<dbReference type="Pfam" id="PF05697">
    <property type="entry name" value="Trigger_N"/>
    <property type="match status" value="1"/>
</dbReference>
<dbReference type="EC" id="5.2.1.8" evidence="3 12"/>
<comment type="caution">
    <text evidence="17">The sequence shown here is derived from an EMBL/GenBank/DDBJ whole genome shotgun (WGS) entry which is preliminary data.</text>
</comment>
<comment type="function">
    <text evidence="10 12">Involved in protein export. Acts as a chaperone by maintaining the newly synthesized protein in an open conformation. Functions as a peptidyl-prolyl cis-trans isomerase.</text>
</comment>
<feature type="coiled-coil region" evidence="15">
    <location>
        <begin position="135"/>
        <end position="162"/>
    </location>
</feature>
<comment type="similarity">
    <text evidence="2 12 14">Belongs to the FKBP-type PPIase family. Tig subfamily.</text>
</comment>
<name>A0ABY0EQM5_CLOTA</name>
<evidence type="ECO:0000256" key="3">
    <source>
        <dbReference type="ARBA" id="ARBA00013194"/>
    </source>
</evidence>
<dbReference type="InterPro" id="IPR036611">
    <property type="entry name" value="Trigger_fac_ribosome-bd_sf"/>
</dbReference>
<gene>
    <name evidence="12" type="primary">tig</name>
    <name evidence="17" type="ORF">DP131_05145</name>
</gene>
<keyword evidence="7 12" id="KW-0143">Chaperone</keyword>
<dbReference type="InterPro" id="IPR046357">
    <property type="entry name" value="PPIase_dom_sf"/>
</dbReference>
<dbReference type="EMBL" id="QMAU01000022">
    <property type="protein sequence ID" value="RXI57389.1"/>
    <property type="molecule type" value="Genomic_DNA"/>
</dbReference>
<feature type="domain" description="PPIase FKBP-type" evidence="16">
    <location>
        <begin position="164"/>
        <end position="249"/>
    </location>
</feature>